<evidence type="ECO:0000259" key="9">
    <source>
        <dbReference type="PROSITE" id="PS51779"/>
    </source>
</evidence>
<keyword evidence="2" id="KW-1003">Cell membrane</keyword>
<dbReference type="STRING" id="318464.IO99_01450"/>
<dbReference type="Pfam" id="PF08478">
    <property type="entry name" value="POTRA_1"/>
    <property type="match status" value="1"/>
</dbReference>
<protein>
    <recommendedName>
        <fullName evidence="9">POTRA domain-containing protein</fullName>
    </recommendedName>
</protein>
<dbReference type="eggNOG" id="COG1589">
    <property type="taxonomic scope" value="Bacteria"/>
</dbReference>
<organism evidence="10 11">
    <name type="scientific">Clostridium sulfidigenes</name>
    <dbReference type="NCBI Taxonomy" id="318464"/>
    <lineage>
        <taxon>Bacteria</taxon>
        <taxon>Bacillati</taxon>
        <taxon>Bacillota</taxon>
        <taxon>Clostridia</taxon>
        <taxon>Eubacteriales</taxon>
        <taxon>Clostridiaceae</taxon>
        <taxon>Clostridium</taxon>
    </lineage>
</organism>
<dbReference type="Gene3D" id="3.10.20.310">
    <property type="entry name" value="membrane protein fhac"/>
    <property type="match status" value="1"/>
</dbReference>
<sequence length="266" mass="30298">MAKKTKQSYGNYIIDNKEEILKRKKKIIKLKKTMLLLVVMISILITLALTLPTFNLSEILVSGLVNLSEDGVKTTTKLQKGTNIFKIKTKKIEKELEKNPYILEATIIRKYPNKLSIAINERKIAFYTEISGGFYVIDDKGVVLEKKESIEGIEALRIEGIDETCLKIGEQIKNIDEDKIKAICNIHKFIKENSLFEKYNIIKLEVNDFVDLKLYVNNLHMKLGTVDKVNSKVARGFSIIESGTLGEMKGYVDVSFEGNPVIYKEK</sequence>
<dbReference type="GO" id="GO:0005886">
    <property type="term" value="C:plasma membrane"/>
    <property type="evidence" value="ECO:0007669"/>
    <property type="project" value="TreeGrafter"/>
</dbReference>
<dbReference type="AlphaFoldDB" id="A0A084JIS1"/>
<feature type="transmembrane region" description="Helical" evidence="8">
    <location>
        <begin position="33"/>
        <end position="54"/>
    </location>
</feature>
<dbReference type="InterPro" id="IPR034746">
    <property type="entry name" value="POTRA"/>
</dbReference>
<reference evidence="10 11" key="1">
    <citation type="submission" date="2014-07" db="EMBL/GenBank/DDBJ databases">
        <title>Draft genome of Clostridium sulfidigenes 113A isolated from sediments associated with methane hydrate from Krishna Godavari basin.</title>
        <authorList>
            <person name="Honkalas V.S."/>
            <person name="Dabir A.P."/>
            <person name="Arora P."/>
            <person name="Dhakephalkar P.K."/>
        </authorList>
    </citation>
    <scope>NUCLEOTIDE SEQUENCE [LARGE SCALE GENOMIC DNA]</scope>
    <source>
        <strain evidence="10 11">113A</strain>
    </source>
</reference>
<dbReference type="PROSITE" id="PS51779">
    <property type="entry name" value="POTRA"/>
    <property type="match status" value="1"/>
</dbReference>
<evidence type="ECO:0000256" key="3">
    <source>
        <dbReference type="ARBA" id="ARBA00022618"/>
    </source>
</evidence>
<dbReference type="PANTHER" id="PTHR37820">
    <property type="entry name" value="CELL DIVISION PROTEIN DIVIB"/>
    <property type="match status" value="1"/>
</dbReference>
<keyword evidence="3" id="KW-0132">Cell division</keyword>
<dbReference type="InterPro" id="IPR050487">
    <property type="entry name" value="FtsQ_DivIB"/>
</dbReference>
<evidence type="ECO:0000313" key="10">
    <source>
        <dbReference type="EMBL" id="KEZ88855.1"/>
    </source>
</evidence>
<name>A0A084JIS1_9CLOT</name>
<keyword evidence="6 8" id="KW-0472">Membrane</keyword>
<dbReference type="RefSeq" id="WP_035129300.1">
    <property type="nucleotide sequence ID" value="NZ_JPMD01000001.1"/>
</dbReference>
<dbReference type="Proteomes" id="UP000028542">
    <property type="component" value="Unassembled WGS sequence"/>
</dbReference>
<evidence type="ECO:0000313" key="11">
    <source>
        <dbReference type="Proteomes" id="UP000028542"/>
    </source>
</evidence>
<keyword evidence="11" id="KW-1185">Reference proteome</keyword>
<keyword evidence="4 8" id="KW-0812">Transmembrane</keyword>
<evidence type="ECO:0000256" key="5">
    <source>
        <dbReference type="ARBA" id="ARBA00022989"/>
    </source>
</evidence>
<proteinExistence type="predicted"/>
<keyword evidence="5 8" id="KW-1133">Transmembrane helix</keyword>
<evidence type="ECO:0000256" key="2">
    <source>
        <dbReference type="ARBA" id="ARBA00022475"/>
    </source>
</evidence>
<feature type="domain" description="POTRA" evidence="9">
    <location>
        <begin position="54"/>
        <end position="122"/>
    </location>
</feature>
<dbReference type="GO" id="GO:0051301">
    <property type="term" value="P:cell division"/>
    <property type="evidence" value="ECO:0007669"/>
    <property type="project" value="UniProtKB-KW"/>
</dbReference>
<comment type="caution">
    <text evidence="10">The sequence shown here is derived from an EMBL/GenBank/DDBJ whole genome shotgun (WGS) entry which is preliminary data.</text>
</comment>
<comment type="subcellular location">
    <subcellularLocation>
        <location evidence="1">Membrane</location>
    </subcellularLocation>
</comment>
<evidence type="ECO:0000256" key="7">
    <source>
        <dbReference type="ARBA" id="ARBA00023306"/>
    </source>
</evidence>
<keyword evidence="7" id="KW-0131">Cell cycle</keyword>
<evidence type="ECO:0000256" key="8">
    <source>
        <dbReference type="SAM" id="Phobius"/>
    </source>
</evidence>
<dbReference type="PANTHER" id="PTHR37820:SF1">
    <property type="entry name" value="CELL DIVISION PROTEIN FTSQ"/>
    <property type="match status" value="1"/>
</dbReference>
<dbReference type="InterPro" id="IPR013685">
    <property type="entry name" value="POTRA_FtsQ_type"/>
</dbReference>
<dbReference type="EMBL" id="JPMD01000001">
    <property type="protein sequence ID" value="KEZ88855.1"/>
    <property type="molecule type" value="Genomic_DNA"/>
</dbReference>
<gene>
    <name evidence="10" type="ORF">IO99_01450</name>
</gene>
<evidence type="ECO:0000256" key="4">
    <source>
        <dbReference type="ARBA" id="ARBA00022692"/>
    </source>
</evidence>
<evidence type="ECO:0000256" key="1">
    <source>
        <dbReference type="ARBA" id="ARBA00004370"/>
    </source>
</evidence>
<evidence type="ECO:0000256" key="6">
    <source>
        <dbReference type="ARBA" id="ARBA00023136"/>
    </source>
</evidence>
<accession>A0A084JIS1</accession>